<accession>A0A7D8ITX7</accession>
<gene>
    <name evidence="1" type="ORF">NCTC6385_01359</name>
</gene>
<proteinExistence type="predicted"/>
<name>A0A7D8ITX7_SALER</name>
<organism evidence="1 2">
    <name type="scientific">Salmonella enterica</name>
    <name type="common">Salmonella choleraesuis</name>
    <dbReference type="NCBI Taxonomy" id="28901"/>
    <lineage>
        <taxon>Bacteria</taxon>
        <taxon>Pseudomonadati</taxon>
        <taxon>Pseudomonadota</taxon>
        <taxon>Gammaproteobacteria</taxon>
        <taxon>Enterobacterales</taxon>
        <taxon>Enterobacteriaceae</taxon>
        <taxon>Salmonella</taxon>
    </lineage>
</organism>
<reference evidence="1 2" key="1">
    <citation type="submission" date="2018-06" db="EMBL/GenBank/DDBJ databases">
        <authorList>
            <consortium name="Pathogen Informatics"/>
            <person name="Doyle S."/>
        </authorList>
    </citation>
    <scope>NUCLEOTIDE SEQUENCE [LARGE SCALE GENOMIC DNA]</scope>
    <source>
        <strain evidence="1 2">NCTC6385</strain>
    </source>
</reference>
<evidence type="ECO:0000313" key="2">
    <source>
        <dbReference type="Proteomes" id="UP000254463"/>
    </source>
</evidence>
<protein>
    <submittedName>
        <fullName evidence="1">Uncharacterized protein</fullName>
    </submittedName>
</protein>
<dbReference type="AlphaFoldDB" id="A0A7D8ITX7"/>
<dbReference type="Proteomes" id="UP000254463">
    <property type="component" value="Unassembled WGS sequence"/>
</dbReference>
<evidence type="ECO:0000313" key="1">
    <source>
        <dbReference type="EMBL" id="SUF94473.1"/>
    </source>
</evidence>
<sequence length="48" mass="5359">MDFITVKAPIYYDEIIAQRRGLGGTLGHLLHAFIKEHVEETVAYTAVA</sequence>
<dbReference type="EMBL" id="UGWV01000002">
    <property type="protein sequence ID" value="SUF94473.1"/>
    <property type="molecule type" value="Genomic_DNA"/>
</dbReference>